<dbReference type="PANTHER" id="PTHR13976">
    <property type="entry name" value="HETEROGENEOUS NUCLEAR RIBONUCLEOPROTEIN-RELATED"/>
    <property type="match status" value="1"/>
</dbReference>
<organism evidence="5 6">
    <name type="scientific">Babesia duncani</name>
    <dbReference type="NCBI Taxonomy" id="323732"/>
    <lineage>
        <taxon>Eukaryota</taxon>
        <taxon>Sar</taxon>
        <taxon>Alveolata</taxon>
        <taxon>Apicomplexa</taxon>
        <taxon>Aconoidasida</taxon>
        <taxon>Piroplasmida</taxon>
        <taxon>Babesiidae</taxon>
        <taxon>Babesia</taxon>
    </lineage>
</organism>
<dbReference type="AlphaFoldDB" id="A0AAD9PJA9"/>
<keyword evidence="1" id="KW-0677">Repeat</keyword>
<keyword evidence="2" id="KW-0694">RNA-binding</keyword>
<dbReference type="InterPro" id="IPR035979">
    <property type="entry name" value="RBD_domain_sf"/>
</dbReference>
<dbReference type="EMBL" id="JALLKP010000003">
    <property type="protein sequence ID" value="KAK2195929.1"/>
    <property type="molecule type" value="Genomic_DNA"/>
</dbReference>
<name>A0AAD9PJA9_9APIC</name>
<dbReference type="RefSeq" id="XP_067802771.1">
    <property type="nucleotide sequence ID" value="XM_067947549.1"/>
</dbReference>
<evidence type="ECO:0000256" key="1">
    <source>
        <dbReference type="ARBA" id="ARBA00022737"/>
    </source>
</evidence>
<gene>
    <name evidence="5" type="ORF">BdWA1_002527</name>
</gene>
<comment type="caution">
    <text evidence="5">The sequence shown here is derived from an EMBL/GenBank/DDBJ whole genome shotgun (WGS) entry which is preliminary data.</text>
</comment>
<dbReference type="Proteomes" id="UP001214638">
    <property type="component" value="Unassembled WGS sequence"/>
</dbReference>
<dbReference type="Gene3D" id="3.30.70.330">
    <property type="match status" value="1"/>
</dbReference>
<evidence type="ECO:0000256" key="3">
    <source>
        <dbReference type="SAM" id="MobiDB-lite"/>
    </source>
</evidence>
<feature type="domain" description="RRM" evidence="4">
    <location>
        <begin position="144"/>
        <end position="215"/>
    </location>
</feature>
<evidence type="ECO:0000313" key="6">
    <source>
        <dbReference type="Proteomes" id="UP001214638"/>
    </source>
</evidence>
<evidence type="ECO:0000313" key="5">
    <source>
        <dbReference type="EMBL" id="KAK2195929.1"/>
    </source>
</evidence>
<accession>A0AAD9PJA9</accession>
<evidence type="ECO:0000259" key="4">
    <source>
        <dbReference type="SMART" id="SM00360"/>
    </source>
</evidence>
<feature type="region of interest" description="Disordered" evidence="3">
    <location>
        <begin position="379"/>
        <end position="408"/>
    </location>
</feature>
<dbReference type="SUPFAM" id="SSF54928">
    <property type="entry name" value="RNA-binding domain, RBD"/>
    <property type="match status" value="1"/>
</dbReference>
<feature type="compositionally biased region" description="Polar residues" evidence="3">
    <location>
        <begin position="379"/>
        <end position="393"/>
    </location>
</feature>
<dbReference type="InterPro" id="IPR012677">
    <property type="entry name" value="Nucleotide-bd_a/b_plait_sf"/>
</dbReference>
<dbReference type="InterPro" id="IPR050666">
    <property type="entry name" value="ESRP"/>
</dbReference>
<dbReference type="InterPro" id="IPR000504">
    <property type="entry name" value="RRM_dom"/>
</dbReference>
<dbReference type="KEGG" id="bdw:94336824"/>
<dbReference type="CDD" id="cd12254">
    <property type="entry name" value="RRM_hnRNPH_ESRPs_RBM12_like"/>
    <property type="match status" value="1"/>
</dbReference>
<reference evidence="5" key="1">
    <citation type="journal article" date="2023" name="Nat. Microbiol.">
        <title>Babesia duncani multi-omics identifies virulence factors and drug targets.</title>
        <authorList>
            <person name="Singh P."/>
            <person name="Lonardi S."/>
            <person name="Liang Q."/>
            <person name="Vydyam P."/>
            <person name="Khabirova E."/>
            <person name="Fang T."/>
            <person name="Gihaz S."/>
            <person name="Thekkiniath J."/>
            <person name="Munshi M."/>
            <person name="Abel S."/>
            <person name="Ciampossin L."/>
            <person name="Batugedara G."/>
            <person name="Gupta M."/>
            <person name="Lu X.M."/>
            <person name="Lenz T."/>
            <person name="Chakravarty S."/>
            <person name="Cornillot E."/>
            <person name="Hu Y."/>
            <person name="Ma W."/>
            <person name="Gonzalez L.M."/>
            <person name="Sanchez S."/>
            <person name="Estrada K."/>
            <person name="Sanchez-Flores A."/>
            <person name="Montero E."/>
            <person name="Harb O.S."/>
            <person name="Le Roch K.G."/>
            <person name="Mamoun C.B."/>
        </authorList>
    </citation>
    <scope>NUCLEOTIDE SEQUENCE</scope>
    <source>
        <strain evidence="5">WA1</strain>
    </source>
</reference>
<dbReference type="GO" id="GO:0003723">
    <property type="term" value="F:RNA binding"/>
    <property type="evidence" value="ECO:0007669"/>
    <property type="project" value="UniProtKB-KW"/>
</dbReference>
<dbReference type="SMART" id="SM00360">
    <property type="entry name" value="RRM"/>
    <property type="match status" value="1"/>
</dbReference>
<sequence length="837" mass="95315">MSFLSNIFKLALSYGTIVLVIALHKARCVHVIARFQAFQSPNLEFWNSNLNAKNFRVLERSSFKFDPSKARRARNRAKANPKNKNDSIVTSVKDLANLSFEPTSQPGDNLGFELQAFMAKALNVPIPRRLPPPAAPGSLEYDAILYLKGLPFSATEADVVNWLSNYKLLHIVLIRDRDGYFTGDCYVRCKDREERDSIYIEMQHKIMGTRYVQIFRTTESAYNEYYKCGFRPEPAKRNYMSPKVLVVRNDDVVDTQIQNVKHLKSGASITGTIVEIYRNGALVDCNVYDIVDGIKERVLCVLKRNRIAKNIGLKGQQQSWLKDKELVLYPGLKVNLYVEKIRKTSARSAFDEDLWLEHFSPELLLELYPHVQSHDGFYSAQQISPDPTGSSPENPGDHLKVNGPDVDLEKEPKKTFDANSLINTLEVPSGSKGLYSMVYLTMDSSVTDDKVLWWERKLLESHSKDRQLKMDPLDLKLQFDARTSAWIGGKPKVNKKDVVVKSRKNYANAKVTPKLHKIVSDHANESEENTPQENANFSLNDKSALNDIDSYQESLDRFFEGSEEVKSEMHGFDGEPCFQMDSGDDDLDIRGDSLDVSKIFHEFISADQAKVYDELKAFPRTTLYDPAIELPGYGLILRQSQVPGLTDVQVAQTLQLFNIKPSQGPESAKENRRVLIDTIRTKGLGSDLDPLTLIKKGLYKVNQSKRKMKSIIKLTKPLTGRRFSQEDLDAASKEELQMLAKEGLNKFFNWDPPQAVKVQFIQNFRHLIGDEEITQDQIDRAWYNLKYTMVINLYGKQSDLEEIIKALEQSNKIFKVDPEQAKTMFDVDTLLKLSGCQ</sequence>
<evidence type="ECO:0000256" key="2">
    <source>
        <dbReference type="ARBA" id="ARBA00022884"/>
    </source>
</evidence>
<proteinExistence type="predicted"/>
<protein>
    <submittedName>
        <fullName evidence="5">Bifunctional RNA recognition motif domain/Nucleotide-binding alpha-beta plait domain superfamily/RNA-binding domain superfamily</fullName>
    </submittedName>
</protein>
<dbReference type="GeneID" id="94336824"/>
<keyword evidence="6" id="KW-1185">Reference proteome</keyword>